<reference evidence="2 3" key="1">
    <citation type="journal article" date="2024" name="Ann. Entomol. Soc. Am.">
        <title>Genomic analyses of the southern and eastern yellowjacket wasps (Hymenoptera: Vespidae) reveal evolutionary signatures of social life.</title>
        <authorList>
            <person name="Catto M.A."/>
            <person name="Caine P.B."/>
            <person name="Orr S.E."/>
            <person name="Hunt B.G."/>
            <person name="Goodisman M.A.D."/>
        </authorList>
    </citation>
    <scope>NUCLEOTIDE SEQUENCE [LARGE SCALE GENOMIC DNA]</scope>
    <source>
        <strain evidence="2">233</strain>
        <tissue evidence="2">Head and thorax</tissue>
    </source>
</reference>
<organism evidence="2 3">
    <name type="scientific">Vespula squamosa</name>
    <name type="common">Southern yellow jacket</name>
    <name type="synonym">Wasp</name>
    <dbReference type="NCBI Taxonomy" id="30214"/>
    <lineage>
        <taxon>Eukaryota</taxon>
        <taxon>Metazoa</taxon>
        <taxon>Ecdysozoa</taxon>
        <taxon>Arthropoda</taxon>
        <taxon>Hexapoda</taxon>
        <taxon>Insecta</taxon>
        <taxon>Pterygota</taxon>
        <taxon>Neoptera</taxon>
        <taxon>Endopterygota</taxon>
        <taxon>Hymenoptera</taxon>
        <taxon>Apocrita</taxon>
        <taxon>Aculeata</taxon>
        <taxon>Vespoidea</taxon>
        <taxon>Vespidae</taxon>
        <taxon>Vespinae</taxon>
        <taxon>Vespula</taxon>
    </lineage>
</organism>
<evidence type="ECO:0000256" key="1">
    <source>
        <dbReference type="SAM" id="MobiDB-lite"/>
    </source>
</evidence>
<comment type="caution">
    <text evidence="2">The sequence shown here is derived from an EMBL/GenBank/DDBJ whole genome shotgun (WGS) entry which is preliminary data.</text>
</comment>
<sequence length="140" mass="16596">MAESFAGASTQSTNSYTRREQYYSRCYRAPSKPESYRDYYVYGNCSVAYAEIQTQDGGELHYRQIVCHKSVYPLCLLHELFSLLLPPITREEEEEEKEKEKEKEEEEREEEKRKENSTISQAYSNILTRKLIKRETLTSR</sequence>
<keyword evidence="3" id="KW-1185">Reference proteome</keyword>
<dbReference type="AlphaFoldDB" id="A0ABD1ZUR7"/>
<gene>
    <name evidence="2" type="ORF">V1478_018344</name>
</gene>
<accession>A0ABD1ZUR7</accession>
<feature type="region of interest" description="Disordered" evidence="1">
    <location>
        <begin position="88"/>
        <end position="119"/>
    </location>
</feature>
<dbReference type="EMBL" id="JAUDFV010000167">
    <property type="protein sequence ID" value="KAL2712109.1"/>
    <property type="molecule type" value="Genomic_DNA"/>
</dbReference>
<protein>
    <submittedName>
        <fullName evidence="2">Uncharacterized protein</fullName>
    </submittedName>
</protein>
<name>A0ABD1ZUR7_VESSQ</name>
<proteinExistence type="predicted"/>
<dbReference type="Proteomes" id="UP001607302">
    <property type="component" value="Unassembled WGS sequence"/>
</dbReference>
<evidence type="ECO:0000313" key="3">
    <source>
        <dbReference type="Proteomes" id="UP001607302"/>
    </source>
</evidence>
<feature type="compositionally biased region" description="Acidic residues" evidence="1">
    <location>
        <begin position="91"/>
        <end position="109"/>
    </location>
</feature>
<evidence type="ECO:0000313" key="2">
    <source>
        <dbReference type="EMBL" id="KAL2712109.1"/>
    </source>
</evidence>